<sequence>MQTFTDDGPLPDEDADVEEIQRREDQLRAIQAPGTSEEAELLALCFGPDDLYFMAWTLLHLIESAPCHPVDCEPSQEANPWLHHLWQRRQQAL</sequence>
<reference evidence="1 2" key="1">
    <citation type="submission" date="2018-06" db="EMBL/GenBank/DDBJ databases">
        <title>Actinomadura craniellae sp. nov. isolated from marine sponge Craniella sp.</title>
        <authorList>
            <person name="Li L."/>
            <person name="Xu Q.H."/>
            <person name="Lin H.W."/>
            <person name="Lu Y.H."/>
        </authorList>
    </citation>
    <scope>NUCLEOTIDE SEQUENCE [LARGE SCALE GENOMIC DNA]</scope>
    <source>
        <strain evidence="1 2">LHW63021</strain>
    </source>
</reference>
<accession>A0A365GV31</accession>
<dbReference type="RefSeq" id="WP_111872299.1">
    <property type="nucleotide sequence ID" value="NZ_QLYX01000027.1"/>
</dbReference>
<dbReference type="Proteomes" id="UP000251891">
    <property type="component" value="Unassembled WGS sequence"/>
</dbReference>
<proteinExistence type="predicted"/>
<protein>
    <submittedName>
        <fullName evidence="1">Uncharacterized protein</fullName>
    </submittedName>
</protein>
<evidence type="ECO:0000313" key="2">
    <source>
        <dbReference type="Proteomes" id="UP000251891"/>
    </source>
</evidence>
<evidence type="ECO:0000313" key="1">
    <source>
        <dbReference type="EMBL" id="RAY10648.1"/>
    </source>
</evidence>
<dbReference type="EMBL" id="QLYX01000027">
    <property type="protein sequence ID" value="RAY10648.1"/>
    <property type="molecule type" value="Genomic_DNA"/>
</dbReference>
<keyword evidence="2" id="KW-1185">Reference proteome</keyword>
<name>A0A365GV31_9ACTN</name>
<gene>
    <name evidence="1" type="ORF">DPM19_34375</name>
</gene>
<dbReference type="OrthoDB" id="6713547at2"/>
<comment type="caution">
    <text evidence="1">The sequence shown here is derived from an EMBL/GenBank/DDBJ whole genome shotgun (WGS) entry which is preliminary data.</text>
</comment>
<dbReference type="AlphaFoldDB" id="A0A365GV31"/>
<organism evidence="1 2">
    <name type="scientific">Actinomadura craniellae</name>
    <dbReference type="NCBI Taxonomy" id="2231787"/>
    <lineage>
        <taxon>Bacteria</taxon>
        <taxon>Bacillati</taxon>
        <taxon>Actinomycetota</taxon>
        <taxon>Actinomycetes</taxon>
        <taxon>Streptosporangiales</taxon>
        <taxon>Thermomonosporaceae</taxon>
        <taxon>Actinomadura</taxon>
    </lineage>
</organism>